<comment type="similarity">
    <text evidence="2 8">Belongs to the PHP hydrolase family. HisK subfamily.</text>
</comment>
<dbReference type="SUPFAM" id="SSF89550">
    <property type="entry name" value="PHP domain-like"/>
    <property type="match status" value="1"/>
</dbReference>
<feature type="domain" description="Polymerase/histidinol phosphatase N-terminal" evidence="9">
    <location>
        <begin position="6"/>
        <end position="87"/>
    </location>
</feature>
<evidence type="ECO:0000256" key="4">
    <source>
        <dbReference type="ARBA" id="ARBA00022605"/>
    </source>
</evidence>
<dbReference type="InterPro" id="IPR004013">
    <property type="entry name" value="PHP_dom"/>
</dbReference>
<dbReference type="NCBIfam" id="TIGR01856">
    <property type="entry name" value="hisJ_fam"/>
    <property type="match status" value="1"/>
</dbReference>
<dbReference type="Gene3D" id="3.20.20.140">
    <property type="entry name" value="Metal-dependent hydrolases"/>
    <property type="match status" value="1"/>
</dbReference>
<comment type="catalytic activity">
    <reaction evidence="7 8">
        <text>L-histidinol phosphate + H2O = L-histidinol + phosphate</text>
        <dbReference type="Rhea" id="RHEA:14465"/>
        <dbReference type="ChEBI" id="CHEBI:15377"/>
        <dbReference type="ChEBI" id="CHEBI:43474"/>
        <dbReference type="ChEBI" id="CHEBI:57699"/>
        <dbReference type="ChEBI" id="CHEBI:57980"/>
        <dbReference type="EC" id="3.1.3.15"/>
    </reaction>
</comment>
<evidence type="ECO:0000313" key="11">
    <source>
        <dbReference type="Proteomes" id="UP000249239"/>
    </source>
</evidence>
<dbReference type="EC" id="3.1.3.15" evidence="3 8"/>
<comment type="pathway">
    <text evidence="1 8">Amino-acid biosynthesis; L-histidine biosynthesis; L-histidine from 5-phospho-alpha-D-ribose 1-diphosphate: step 8/9.</text>
</comment>
<dbReference type="Proteomes" id="UP000249239">
    <property type="component" value="Unassembled WGS sequence"/>
</dbReference>
<dbReference type="EMBL" id="QKZK01000020">
    <property type="protein sequence ID" value="PZX14417.1"/>
    <property type="molecule type" value="Genomic_DNA"/>
</dbReference>
<reference evidence="10 11" key="1">
    <citation type="submission" date="2018-06" db="EMBL/GenBank/DDBJ databases">
        <title>Genomic Encyclopedia of Archaeal and Bacterial Type Strains, Phase II (KMG-II): from individual species to whole genera.</title>
        <authorList>
            <person name="Goeker M."/>
        </authorList>
    </citation>
    <scope>NUCLEOTIDE SEQUENCE [LARGE SCALE GENOMIC DNA]</scope>
    <source>
        <strain evidence="10 11">DSM 6779</strain>
    </source>
</reference>
<evidence type="ECO:0000313" key="10">
    <source>
        <dbReference type="EMBL" id="PZX14417.1"/>
    </source>
</evidence>
<evidence type="ECO:0000256" key="6">
    <source>
        <dbReference type="ARBA" id="ARBA00023102"/>
    </source>
</evidence>
<gene>
    <name evidence="10" type="ORF">LX69_02430</name>
</gene>
<dbReference type="OrthoDB" id="9775255at2"/>
<name>A0A2W7N887_9BACT</name>
<evidence type="ECO:0000256" key="1">
    <source>
        <dbReference type="ARBA" id="ARBA00004970"/>
    </source>
</evidence>
<evidence type="ECO:0000256" key="7">
    <source>
        <dbReference type="ARBA" id="ARBA00049158"/>
    </source>
</evidence>
<evidence type="ECO:0000256" key="5">
    <source>
        <dbReference type="ARBA" id="ARBA00022801"/>
    </source>
</evidence>
<dbReference type="CDD" id="cd12110">
    <property type="entry name" value="PHP_HisPPase_Hisj_like"/>
    <property type="match status" value="1"/>
</dbReference>
<evidence type="ECO:0000256" key="3">
    <source>
        <dbReference type="ARBA" id="ARBA00013085"/>
    </source>
</evidence>
<protein>
    <recommendedName>
        <fullName evidence="3 8">Histidinol-phosphatase</fullName>
        <shortName evidence="8">HolPase</shortName>
        <ecNumber evidence="3 8">3.1.3.15</ecNumber>
    </recommendedName>
</protein>
<dbReference type="GO" id="GO:0004401">
    <property type="term" value="F:histidinol-phosphatase activity"/>
    <property type="evidence" value="ECO:0007669"/>
    <property type="project" value="UniProtKB-UniRule"/>
</dbReference>
<dbReference type="GO" id="GO:0000105">
    <property type="term" value="P:L-histidine biosynthetic process"/>
    <property type="evidence" value="ECO:0007669"/>
    <property type="project" value="UniProtKB-UniRule"/>
</dbReference>
<dbReference type="InterPro" id="IPR003141">
    <property type="entry name" value="Pol/His_phosphatase_N"/>
</dbReference>
<accession>A0A2W7N887</accession>
<dbReference type="AlphaFoldDB" id="A0A2W7N887"/>
<evidence type="ECO:0000256" key="8">
    <source>
        <dbReference type="RuleBase" id="RU366003"/>
    </source>
</evidence>
<keyword evidence="11" id="KW-1185">Reference proteome</keyword>
<keyword evidence="5 8" id="KW-0378">Hydrolase</keyword>
<dbReference type="InterPro" id="IPR010140">
    <property type="entry name" value="Histidinol_P_phosphatase_HisJ"/>
</dbReference>
<dbReference type="InterPro" id="IPR016195">
    <property type="entry name" value="Pol/histidinol_Pase-like"/>
</dbReference>
<evidence type="ECO:0000259" key="9">
    <source>
        <dbReference type="SMART" id="SM00481"/>
    </source>
</evidence>
<proteinExistence type="inferred from homology"/>
<dbReference type="GO" id="GO:0005737">
    <property type="term" value="C:cytoplasm"/>
    <property type="evidence" value="ECO:0007669"/>
    <property type="project" value="TreeGrafter"/>
</dbReference>
<sequence length="294" mass="33801">MAQHFFSYHTHSDFCDGKASMSDVCEQAIDLGMKALAFTSHAPVPFENTYSLRFEALMDYRNAFDAVKSRYGNRLDLFLGLEADFIPGETVSFYEWRKLLKLDFIIGSVHLVKDPLSGQKWFIDGAPENYEKGLKIVYDGDIQRGVRDYFQQVRQMIRSERPDIIGHIDKVKMNNRDRFFHPSEAWFVKDFFQTLDVVKEIGGVVEINSRGIYRGKYHECFPHVDGIRRCMELGIPLTLASDTHQPIELEHGFDLALETAVLAGVKNVVMFQPNGWQPVPVVQFCSHHSTKEVR</sequence>
<dbReference type="UniPathway" id="UPA00031">
    <property type="reaction ID" value="UER00013"/>
</dbReference>
<keyword evidence="6 8" id="KW-0368">Histidine biosynthesis</keyword>
<dbReference type="RefSeq" id="WP_111446284.1">
    <property type="nucleotide sequence ID" value="NZ_QKZK01000020.1"/>
</dbReference>
<dbReference type="SMART" id="SM00481">
    <property type="entry name" value="POLIIIAc"/>
    <property type="match status" value="1"/>
</dbReference>
<organism evidence="10 11">
    <name type="scientific">Breznakibacter xylanolyticus</name>
    <dbReference type="NCBI Taxonomy" id="990"/>
    <lineage>
        <taxon>Bacteria</taxon>
        <taxon>Pseudomonadati</taxon>
        <taxon>Bacteroidota</taxon>
        <taxon>Bacteroidia</taxon>
        <taxon>Marinilabiliales</taxon>
        <taxon>Marinilabiliaceae</taxon>
        <taxon>Breznakibacter</taxon>
    </lineage>
</organism>
<dbReference type="PANTHER" id="PTHR21039">
    <property type="entry name" value="HISTIDINOL PHOSPHATASE-RELATED"/>
    <property type="match status" value="1"/>
</dbReference>
<dbReference type="PANTHER" id="PTHR21039:SF0">
    <property type="entry name" value="HISTIDINOL-PHOSPHATASE"/>
    <property type="match status" value="1"/>
</dbReference>
<dbReference type="Pfam" id="PF02811">
    <property type="entry name" value="PHP"/>
    <property type="match status" value="1"/>
</dbReference>
<keyword evidence="4 8" id="KW-0028">Amino-acid biosynthesis</keyword>
<comment type="caution">
    <text evidence="10">The sequence shown here is derived from an EMBL/GenBank/DDBJ whole genome shotgun (WGS) entry which is preliminary data.</text>
</comment>
<evidence type="ECO:0000256" key="2">
    <source>
        <dbReference type="ARBA" id="ARBA00009152"/>
    </source>
</evidence>